<dbReference type="AlphaFoldDB" id="A0A1G7APE3"/>
<sequence length="361" mass="37285">MRIALLCLCLIVAGSVRAGPVEAPPPGFRAAQYIDSAGCVYLRQEGGWIARRDSDGMPICGFPPSLTGRGQDAAESAAETLASPEQIERDLVTRVVTSGAAIAGDGPRQPDPPGAGAGQGGKPPPDAAPPPGGDLAEDIALAMRLRDGLAVAGPATADAARLCALLGMRAAGPGRPPAADDPTRGRCAAGRDSEDLLQRRVATRPEPEDAGAEEERLQHGSDPRMAKLTPPVKAQNGRSAPGSGGGGRMMRSEAAVSKDAARTAPRSVGLPRERVTAPGQAHTPTRAQPAPRYIQIGRYGPAGVDKALSDLRGMGYRALRERSGDSAADRRVLTGPFASPADLQAALRRLQRAGYVAAFSR</sequence>
<evidence type="ECO:0000313" key="5">
    <source>
        <dbReference type="Proteomes" id="UP000199344"/>
    </source>
</evidence>
<gene>
    <name evidence="4" type="ORF">SAMN05421538_104209</name>
</gene>
<reference evidence="4 5" key="1">
    <citation type="submission" date="2016-10" db="EMBL/GenBank/DDBJ databases">
        <authorList>
            <person name="de Groot N.N."/>
        </authorList>
    </citation>
    <scope>NUCLEOTIDE SEQUENCE [LARGE SCALE GENOMIC DNA]</scope>
    <source>
        <strain evidence="4 5">DSM 22220</strain>
    </source>
</reference>
<dbReference type="Pfam" id="PF05036">
    <property type="entry name" value="SPOR"/>
    <property type="match status" value="1"/>
</dbReference>
<feature type="region of interest" description="Disordered" evidence="1">
    <location>
        <begin position="100"/>
        <end position="135"/>
    </location>
</feature>
<dbReference type="RefSeq" id="WP_090522966.1">
    <property type="nucleotide sequence ID" value="NZ_FNAH01000004.1"/>
</dbReference>
<feature type="chain" id="PRO_5011706758" evidence="2">
    <location>
        <begin position="19"/>
        <end position="361"/>
    </location>
</feature>
<dbReference type="InterPro" id="IPR007730">
    <property type="entry name" value="SPOR-like_dom"/>
</dbReference>
<keyword evidence="2" id="KW-0732">Signal</keyword>
<dbReference type="GO" id="GO:0042834">
    <property type="term" value="F:peptidoglycan binding"/>
    <property type="evidence" value="ECO:0007669"/>
    <property type="project" value="InterPro"/>
</dbReference>
<keyword evidence="5" id="KW-1185">Reference proteome</keyword>
<dbReference type="SUPFAM" id="SSF110997">
    <property type="entry name" value="Sporulation related repeat"/>
    <property type="match status" value="1"/>
</dbReference>
<dbReference type="InterPro" id="IPR036680">
    <property type="entry name" value="SPOR-like_sf"/>
</dbReference>
<dbReference type="EMBL" id="FNAH01000004">
    <property type="protein sequence ID" value="SDE16681.1"/>
    <property type="molecule type" value="Genomic_DNA"/>
</dbReference>
<protein>
    <submittedName>
        <fullName evidence="4">Sporulation related domain-containing protein</fullName>
    </submittedName>
</protein>
<feature type="compositionally biased region" description="Basic and acidic residues" evidence="1">
    <location>
        <begin position="181"/>
        <end position="225"/>
    </location>
</feature>
<dbReference type="Proteomes" id="UP000199344">
    <property type="component" value="Unassembled WGS sequence"/>
</dbReference>
<feature type="compositionally biased region" description="Pro residues" evidence="1">
    <location>
        <begin position="122"/>
        <end position="132"/>
    </location>
</feature>
<evidence type="ECO:0000256" key="2">
    <source>
        <dbReference type="SAM" id="SignalP"/>
    </source>
</evidence>
<proteinExistence type="predicted"/>
<name>A0A1G7APE3_9RHOB</name>
<feature type="region of interest" description="Disordered" evidence="1">
    <location>
        <begin position="173"/>
        <end position="292"/>
    </location>
</feature>
<evidence type="ECO:0000313" key="4">
    <source>
        <dbReference type="EMBL" id="SDE16681.1"/>
    </source>
</evidence>
<dbReference type="STRING" id="591205.SAMN05421538_104209"/>
<evidence type="ECO:0000256" key="1">
    <source>
        <dbReference type="SAM" id="MobiDB-lite"/>
    </source>
</evidence>
<feature type="signal peptide" evidence="2">
    <location>
        <begin position="1"/>
        <end position="18"/>
    </location>
</feature>
<feature type="domain" description="SPOR" evidence="3">
    <location>
        <begin position="292"/>
        <end position="358"/>
    </location>
</feature>
<accession>A0A1G7APE3</accession>
<dbReference type="OrthoDB" id="7843142at2"/>
<evidence type="ECO:0000259" key="3">
    <source>
        <dbReference type="Pfam" id="PF05036"/>
    </source>
</evidence>
<organism evidence="4 5">
    <name type="scientific">Paracoccus isoporae</name>
    <dbReference type="NCBI Taxonomy" id="591205"/>
    <lineage>
        <taxon>Bacteria</taxon>
        <taxon>Pseudomonadati</taxon>
        <taxon>Pseudomonadota</taxon>
        <taxon>Alphaproteobacteria</taxon>
        <taxon>Rhodobacterales</taxon>
        <taxon>Paracoccaceae</taxon>
        <taxon>Paracoccus</taxon>
    </lineage>
</organism>